<comment type="caution">
    <text evidence="3">The sequence shown here is derived from an EMBL/GenBank/DDBJ whole genome shotgun (WGS) entry which is preliminary data.</text>
</comment>
<keyword evidence="4" id="KW-1185">Reference proteome</keyword>
<proteinExistence type="inferred from homology"/>
<reference evidence="3 4" key="1">
    <citation type="submission" date="2024-07" db="EMBL/GenBank/DDBJ databases">
        <title>Draft sequence of the Neodothiora populina.</title>
        <authorList>
            <person name="Drown D.D."/>
            <person name="Schuette U.S."/>
            <person name="Buechlein A.B."/>
            <person name="Rusch D.R."/>
            <person name="Winton L.W."/>
            <person name="Adams G.A."/>
        </authorList>
    </citation>
    <scope>NUCLEOTIDE SEQUENCE [LARGE SCALE GENOMIC DNA]</scope>
    <source>
        <strain evidence="3 4">CPC 39397</strain>
    </source>
</reference>
<comment type="similarity">
    <text evidence="1">Belongs to the AIM6 family.</text>
</comment>
<protein>
    <recommendedName>
        <fullName evidence="2">Altered inheritance of mitochondria protein 6</fullName>
    </recommendedName>
</protein>
<dbReference type="Proteomes" id="UP001562354">
    <property type="component" value="Unassembled WGS sequence"/>
</dbReference>
<dbReference type="PANTHER" id="PTHR31571">
    <property type="entry name" value="ALTERED INHERITANCE OF MITOCHONDRIA PROTEIN 6"/>
    <property type="match status" value="1"/>
</dbReference>
<sequence>MITPGPRYQRLPMNMDDDIQWAEPTGSKLSRFLQRASSLPCRTCSPSNWIKITAVLLTVTCVFETYWIVHLHDIQTRVPNDPYDNIFTSGGGRRALDIWDGNHQEFIHNAIPVPVHSHNDYWRQIPLFEALASGCISVEADVHLHDSDLLVGHNAISLRSSSTLRSLYLEPLQRMLESQNPNGTDDLWRGIFNRAPQQTVVLLVDLKTAGVATFAELSDELQPLRDLNYLTYWDGLKKVYRPLTVVATGYAEFTWITALNAAHRDIFWDARLDRLAAPEDTYLPDSTDYKYNNSNSHYASTRFSNGLFGTPGYGNAASRDAKMTQIEQAKARGLVARYWDTPSQPPNLREIVWRVLIQHGVGIMNMDDMGAVRDRARGWGKIY</sequence>
<evidence type="ECO:0000256" key="2">
    <source>
        <dbReference type="ARBA" id="ARBA00014286"/>
    </source>
</evidence>
<dbReference type="InterPro" id="IPR051236">
    <property type="entry name" value="HAT_RTT109-like"/>
</dbReference>
<evidence type="ECO:0000313" key="4">
    <source>
        <dbReference type="Proteomes" id="UP001562354"/>
    </source>
</evidence>
<organism evidence="3 4">
    <name type="scientific">Neodothiora populina</name>
    <dbReference type="NCBI Taxonomy" id="2781224"/>
    <lineage>
        <taxon>Eukaryota</taxon>
        <taxon>Fungi</taxon>
        <taxon>Dikarya</taxon>
        <taxon>Ascomycota</taxon>
        <taxon>Pezizomycotina</taxon>
        <taxon>Dothideomycetes</taxon>
        <taxon>Dothideomycetidae</taxon>
        <taxon>Dothideales</taxon>
        <taxon>Dothioraceae</taxon>
        <taxon>Neodothiora</taxon>
    </lineage>
</organism>
<dbReference type="EMBL" id="JBFMKM010000005">
    <property type="protein sequence ID" value="KAL1306312.1"/>
    <property type="molecule type" value="Genomic_DNA"/>
</dbReference>
<name>A0ABR3PJL5_9PEZI</name>
<dbReference type="SUPFAM" id="SSF51695">
    <property type="entry name" value="PLC-like phosphodiesterases"/>
    <property type="match status" value="1"/>
</dbReference>
<gene>
    <name evidence="3" type="ORF">AAFC00_004393</name>
</gene>
<evidence type="ECO:0000256" key="1">
    <source>
        <dbReference type="ARBA" id="ARBA00008858"/>
    </source>
</evidence>
<evidence type="ECO:0000313" key="3">
    <source>
        <dbReference type="EMBL" id="KAL1306312.1"/>
    </source>
</evidence>
<dbReference type="GeneID" id="95978093"/>
<accession>A0ABR3PJL5</accession>
<dbReference type="RefSeq" id="XP_069202585.1">
    <property type="nucleotide sequence ID" value="XM_069344030.1"/>
</dbReference>
<dbReference type="PANTHER" id="PTHR31571:SF1">
    <property type="entry name" value="ALTERED INHERITANCE OF MITOCHONDRIA PROTEIN 6"/>
    <property type="match status" value="1"/>
</dbReference>
<dbReference type="InterPro" id="IPR017946">
    <property type="entry name" value="PLC-like_Pdiesterase_TIM-brl"/>
</dbReference>